<keyword evidence="2" id="KW-1133">Transmembrane helix</keyword>
<dbReference type="Gene3D" id="2.60.120.260">
    <property type="entry name" value="Galactose-binding domain-like"/>
    <property type="match status" value="1"/>
</dbReference>
<comment type="caution">
    <text evidence="4">The sequence shown here is derived from an EMBL/GenBank/DDBJ whole genome shotgun (WGS) entry which is preliminary data.</text>
</comment>
<evidence type="ECO:0000256" key="1">
    <source>
        <dbReference type="ARBA" id="ARBA00023157"/>
    </source>
</evidence>
<accession>A0A813KGG3</accession>
<gene>
    <name evidence="4" type="ORF">PGLA2088_LOCUS31406</name>
</gene>
<dbReference type="EMBL" id="CAJNNW010029371">
    <property type="protein sequence ID" value="CAE8700020.1"/>
    <property type="molecule type" value="Genomic_DNA"/>
</dbReference>
<proteinExistence type="predicted"/>
<feature type="non-terminal residue" evidence="4">
    <location>
        <position position="1"/>
    </location>
</feature>
<feature type="domain" description="Sushi" evidence="3">
    <location>
        <begin position="163"/>
        <end position="221"/>
    </location>
</feature>
<evidence type="ECO:0000313" key="5">
    <source>
        <dbReference type="Proteomes" id="UP000626109"/>
    </source>
</evidence>
<keyword evidence="2" id="KW-0472">Membrane</keyword>
<feature type="non-terminal residue" evidence="4">
    <location>
        <position position="338"/>
    </location>
</feature>
<dbReference type="Gene3D" id="2.10.70.10">
    <property type="entry name" value="Complement Module, domain 1"/>
    <property type="match status" value="1"/>
</dbReference>
<dbReference type="InterPro" id="IPR035976">
    <property type="entry name" value="Sushi/SCR/CCP_sf"/>
</dbReference>
<dbReference type="InterPro" id="IPR000436">
    <property type="entry name" value="Sushi_SCR_CCP_dom"/>
</dbReference>
<evidence type="ECO:0000256" key="2">
    <source>
        <dbReference type="SAM" id="Phobius"/>
    </source>
</evidence>
<keyword evidence="2" id="KW-0812">Transmembrane</keyword>
<dbReference type="Proteomes" id="UP000626109">
    <property type="component" value="Unassembled WGS sequence"/>
</dbReference>
<organism evidence="4 5">
    <name type="scientific">Polarella glacialis</name>
    <name type="common">Dinoflagellate</name>
    <dbReference type="NCBI Taxonomy" id="89957"/>
    <lineage>
        <taxon>Eukaryota</taxon>
        <taxon>Sar</taxon>
        <taxon>Alveolata</taxon>
        <taxon>Dinophyceae</taxon>
        <taxon>Suessiales</taxon>
        <taxon>Suessiaceae</taxon>
        <taxon>Polarella</taxon>
    </lineage>
</organism>
<dbReference type="AlphaFoldDB" id="A0A813KGG3"/>
<keyword evidence="1" id="KW-1015">Disulfide bond</keyword>
<evidence type="ECO:0000313" key="4">
    <source>
        <dbReference type="EMBL" id="CAE8700020.1"/>
    </source>
</evidence>
<feature type="transmembrane region" description="Helical" evidence="2">
    <location>
        <begin position="225"/>
        <end position="244"/>
    </location>
</feature>
<sequence>LWRGASGSEAVSEVLRSSSPSTIWRIVNLNAVKYGWNIAELRLFSDELCRADLTRPRAGSAWTAEAISSGAVSGSEASRAIDGLTWTQWTSSCHLCDPGEAWLGVKFSQPVSVLCAQLWQWGEGDYKSSKVELELWDASMAQWHGVLRGDGFASSQWETLRFVKCAALEPPESALIEVTNKGFFPSSATYSCGGVGILWGTGQRDCSPDGSWTLDAPRCLPAIEVIAFATIAVLVDLLAIALYARFVMYRKPAFLGKDSLIPSEHLARWDSSLIPHDEDDPHDLQGIVTKQCVICPCCRIADSWASAGVLPFAWGMCIQHVSFPCMPCIGAVLRSKLR</sequence>
<protein>
    <recommendedName>
        <fullName evidence="3">Sushi domain-containing protein</fullName>
    </recommendedName>
</protein>
<dbReference type="PROSITE" id="PS50923">
    <property type="entry name" value="SUSHI"/>
    <property type="match status" value="1"/>
</dbReference>
<dbReference type="SUPFAM" id="SSF57535">
    <property type="entry name" value="Complement control module/SCR domain"/>
    <property type="match status" value="1"/>
</dbReference>
<dbReference type="CDD" id="cd00033">
    <property type="entry name" value="CCP"/>
    <property type="match status" value="1"/>
</dbReference>
<name>A0A813KGG3_POLGL</name>
<reference evidence="4" key="1">
    <citation type="submission" date="2021-02" db="EMBL/GenBank/DDBJ databases">
        <authorList>
            <person name="Dougan E. K."/>
            <person name="Rhodes N."/>
            <person name="Thang M."/>
            <person name="Chan C."/>
        </authorList>
    </citation>
    <scope>NUCLEOTIDE SEQUENCE</scope>
</reference>
<evidence type="ECO:0000259" key="3">
    <source>
        <dbReference type="PROSITE" id="PS50923"/>
    </source>
</evidence>